<evidence type="ECO:0000256" key="10">
    <source>
        <dbReference type="ARBA" id="ARBA00023303"/>
    </source>
</evidence>
<keyword evidence="10" id="KW-0407">Ion channel</keyword>
<dbReference type="PANTHER" id="PTHR47143:SF4">
    <property type="entry name" value="TRANSIENT RECEPTOR POTENTIAL CATION CHANNEL PROTEIN PAINLESS"/>
    <property type="match status" value="1"/>
</dbReference>
<keyword evidence="8" id="KW-0406">Ion transport</keyword>
<dbReference type="SUPFAM" id="SSF48403">
    <property type="entry name" value="Ankyrin repeat"/>
    <property type="match status" value="1"/>
</dbReference>
<feature type="transmembrane region" description="Helical" evidence="12">
    <location>
        <begin position="714"/>
        <end position="732"/>
    </location>
</feature>
<proteinExistence type="predicted"/>
<accession>A0A182PDM8</accession>
<dbReference type="GO" id="GO:0034703">
    <property type="term" value="C:cation channel complex"/>
    <property type="evidence" value="ECO:0007669"/>
    <property type="project" value="UniProtKB-ARBA"/>
</dbReference>
<dbReference type="VEuPathDB" id="VectorBase:AEPI005033"/>
<keyword evidence="6 12" id="KW-1133">Transmembrane helix</keyword>
<dbReference type="AlphaFoldDB" id="A0A182PDM8"/>
<evidence type="ECO:0000256" key="12">
    <source>
        <dbReference type="SAM" id="Phobius"/>
    </source>
</evidence>
<evidence type="ECO:0000256" key="9">
    <source>
        <dbReference type="ARBA" id="ARBA00023136"/>
    </source>
</evidence>
<evidence type="ECO:0000256" key="3">
    <source>
        <dbReference type="ARBA" id="ARBA00022606"/>
    </source>
</evidence>
<feature type="region of interest" description="Disordered" evidence="11">
    <location>
        <begin position="1052"/>
        <end position="1096"/>
    </location>
</feature>
<dbReference type="InterPro" id="IPR005821">
    <property type="entry name" value="Ion_trans_dom"/>
</dbReference>
<organism evidence="14 15">
    <name type="scientific">Anopheles epiroticus</name>
    <dbReference type="NCBI Taxonomy" id="199890"/>
    <lineage>
        <taxon>Eukaryota</taxon>
        <taxon>Metazoa</taxon>
        <taxon>Ecdysozoa</taxon>
        <taxon>Arthropoda</taxon>
        <taxon>Hexapoda</taxon>
        <taxon>Insecta</taxon>
        <taxon>Pterygota</taxon>
        <taxon>Neoptera</taxon>
        <taxon>Endopterygota</taxon>
        <taxon>Diptera</taxon>
        <taxon>Nematocera</taxon>
        <taxon>Culicoidea</taxon>
        <taxon>Culicidae</taxon>
        <taxon>Anophelinae</taxon>
        <taxon>Anopheles</taxon>
    </lineage>
</organism>
<reference evidence="14" key="2">
    <citation type="submission" date="2020-05" db="UniProtKB">
        <authorList>
            <consortium name="EnsemblMetazoa"/>
        </authorList>
    </citation>
    <scope>IDENTIFICATION</scope>
    <source>
        <strain evidence="14">Epiroticus2</strain>
    </source>
</reference>
<keyword evidence="5" id="KW-0677">Repeat</keyword>
<evidence type="ECO:0000256" key="1">
    <source>
        <dbReference type="ARBA" id="ARBA00004141"/>
    </source>
</evidence>
<feature type="compositionally biased region" description="Basic residues" evidence="11">
    <location>
        <begin position="1071"/>
        <end position="1084"/>
    </location>
</feature>
<feature type="compositionally biased region" description="Basic and acidic residues" evidence="11">
    <location>
        <begin position="1052"/>
        <end position="1070"/>
    </location>
</feature>
<keyword evidence="9 12" id="KW-0472">Membrane</keyword>
<dbReference type="Pfam" id="PF00520">
    <property type="entry name" value="Ion_trans"/>
    <property type="match status" value="1"/>
</dbReference>
<name>A0A182PDM8_9DIPT</name>
<evidence type="ECO:0000313" key="14">
    <source>
        <dbReference type="EnsemblMetazoa" id="AEPI005033-PA"/>
    </source>
</evidence>
<comment type="subcellular location">
    <subcellularLocation>
        <location evidence="1">Membrane</location>
        <topology evidence="1">Multi-pass membrane protein</topology>
    </subcellularLocation>
</comment>
<dbReference type="GO" id="GO:0005216">
    <property type="term" value="F:monoatomic ion channel activity"/>
    <property type="evidence" value="ECO:0007669"/>
    <property type="project" value="InterPro"/>
</dbReference>
<keyword evidence="7" id="KW-0040">ANK repeat</keyword>
<dbReference type="SMART" id="SM00248">
    <property type="entry name" value="ANK"/>
    <property type="match status" value="3"/>
</dbReference>
<evidence type="ECO:0000256" key="8">
    <source>
        <dbReference type="ARBA" id="ARBA00023065"/>
    </source>
</evidence>
<keyword evidence="2" id="KW-0813">Transport</keyword>
<evidence type="ECO:0000256" key="2">
    <source>
        <dbReference type="ARBA" id="ARBA00022448"/>
    </source>
</evidence>
<dbReference type="PANTHER" id="PTHR47143">
    <property type="entry name" value="TRANSIENT RECEPTOR POTENTIAL CATION CHANNEL PROTEIN PAINLESS"/>
    <property type="match status" value="1"/>
</dbReference>
<keyword evidence="15" id="KW-1185">Reference proteome</keyword>
<evidence type="ECO:0000256" key="11">
    <source>
        <dbReference type="SAM" id="MobiDB-lite"/>
    </source>
</evidence>
<feature type="transmembrane region" description="Helical" evidence="12">
    <location>
        <begin position="791"/>
        <end position="814"/>
    </location>
</feature>
<protein>
    <recommendedName>
        <fullName evidence="13">Ion transport domain-containing protein</fullName>
    </recommendedName>
</protein>
<feature type="transmembrane region" description="Helical" evidence="12">
    <location>
        <begin position="623"/>
        <end position="640"/>
    </location>
</feature>
<dbReference type="EnsemblMetazoa" id="AEPI005033-RA">
    <property type="protein sequence ID" value="AEPI005033-PA"/>
    <property type="gene ID" value="AEPI005033"/>
</dbReference>
<dbReference type="InterPro" id="IPR052076">
    <property type="entry name" value="TRP_cation_channel"/>
</dbReference>
<evidence type="ECO:0000259" key="13">
    <source>
        <dbReference type="Pfam" id="PF00520"/>
    </source>
</evidence>
<reference evidence="15" key="1">
    <citation type="submission" date="2013-03" db="EMBL/GenBank/DDBJ databases">
        <title>The Genome Sequence of Anopheles epiroticus epiroticus2.</title>
        <authorList>
            <consortium name="The Broad Institute Genomics Platform"/>
            <person name="Neafsey D.E."/>
            <person name="Howell P."/>
            <person name="Walker B."/>
            <person name="Young S.K."/>
            <person name="Zeng Q."/>
            <person name="Gargeya S."/>
            <person name="Fitzgerald M."/>
            <person name="Haas B."/>
            <person name="Abouelleil A."/>
            <person name="Allen A.W."/>
            <person name="Alvarado L."/>
            <person name="Arachchi H.M."/>
            <person name="Berlin A.M."/>
            <person name="Chapman S.B."/>
            <person name="Gainer-Dewar J."/>
            <person name="Goldberg J."/>
            <person name="Griggs A."/>
            <person name="Gujja S."/>
            <person name="Hansen M."/>
            <person name="Howarth C."/>
            <person name="Imamovic A."/>
            <person name="Ireland A."/>
            <person name="Larimer J."/>
            <person name="McCowan C."/>
            <person name="Murphy C."/>
            <person name="Pearson M."/>
            <person name="Poon T.W."/>
            <person name="Priest M."/>
            <person name="Roberts A."/>
            <person name="Saif S."/>
            <person name="Shea T."/>
            <person name="Sisk P."/>
            <person name="Sykes S."/>
            <person name="Wortman J."/>
            <person name="Nusbaum C."/>
            <person name="Birren B."/>
        </authorList>
    </citation>
    <scope>NUCLEOTIDE SEQUENCE [LARGE SCALE GENOMIC DNA]</scope>
    <source>
        <strain evidence="15">Epiroticus2</strain>
    </source>
</reference>
<feature type="domain" description="Ion transport" evidence="13">
    <location>
        <begin position="593"/>
        <end position="824"/>
    </location>
</feature>
<evidence type="ECO:0000313" key="15">
    <source>
        <dbReference type="Proteomes" id="UP000075885"/>
    </source>
</evidence>
<dbReference type="InterPro" id="IPR036770">
    <property type="entry name" value="Ankyrin_rpt-contain_sf"/>
</dbReference>
<evidence type="ECO:0000256" key="6">
    <source>
        <dbReference type="ARBA" id="ARBA00022989"/>
    </source>
</evidence>
<dbReference type="Proteomes" id="UP000075885">
    <property type="component" value="Unassembled WGS sequence"/>
</dbReference>
<sequence length="1096" mass="125372">MDAHLSTDTTFERDFKNTLFHCSTVPPTDESLARWEQLLQDDQLKRLEQLVDQMKLWDAPKTIAEPKSFLHHAHLQPVIEPKHVSCQSKSDTTKPCTPLQYACQQLDEDFLEWLLARPATDVNLRNNFKQTALTMLCEDYNLCMRRNQQACPHGQLGKIRTVILRLLQAGADFNICSVHMKLPFELLLKHCETHDETRQLVEKCVQQVRVALAICSTNERNERLVGFYNNNPNVHVTVELLEIFLRYSDRTNFATHMAGFKISGENVKKVIRHLLHTACDQKLPDCVKLILDHDRDGLIFKVLNRKPGRNATTRPTDGPGTSNMELSRRFGWQESNDVQKSSELEHRVELKGVLKKVCLMADLPLLQLMIAKISDLIVLNDDPLLVVTLTKAYDFRRKVEERNALLACAEFLATQETIHMSKRDNSGNTSLHLALKYGFTTVALALLRQRYTYLGMRNNDNLTPLDYGSYAFWKSYLDQCIEVDLKRAIPDRNVIRFNLQGFHSPALGITTTTVNADGVPVATEKPKSKRAKWKLVQRADDACNQPRMYTRTITEMTVLRQIAQSMTLKRLLLHPVLYAFIMVKWTRLSHWNYINLFFTALTILFFGWYSLTVCSATGPNITLWWLSMLGVVFVFIRELLQVLFLRWSYLSFENTLELIVVVAMVSILANGCNGLLSSFVIINFAMQLTFLLGSLQSNNIATMMYMFKTVSKNFLKSFILFMPLICAFVYAFHLTYNETPEEQNAVCNKDDGCSEDNFNNFRTFWNATIKTLVMTTGEFEAAAINFEGGKMFLFIVFIFFAPIVILNLINGLAVSDIAAIREESELISISKKVMLLEQYERGVADVYPRWLRHCFPKPYFADHDCRIHLKTKAHRKLEAHVRQAPPSKQGKVGLPPGGGGVLNNLLNRVHGSSQFSIRMPNGGRVDKQKVQSQPLPKVPWLPKGCVCDYIIDIRIFRIALFMRLDQSIVDEALAIIERQQAVASVPIVAKGATPTPESPVPPVRIPVAANVRKLRTASPLREKRTKSLETDDMKRELQEVKTQLKTVLELLRRKEQQEKRKDKQHAQERAQKRKAKKRVRKGMKKNVTPEAQMGDQ</sequence>
<evidence type="ECO:0000256" key="5">
    <source>
        <dbReference type="ARBA" id="ARBA00022737"/>
    </source>
</evidence>
<evidence type="ECO:0000256" key="7">
    <source>
        <dbReference type="ARBA" id="ARBA00023043"/>
    </source>
</evidence>
<dbReference type="Gene3D" id="1.25.40.20">
    <property type="entry name" value="Ankyrin repeat-containing domain"/>
    <property type="match status" value="2"/>
</dbReference>
<keyword evidence="4 12" id="KW-0812">Transmembrane</keyword>
<evidence type="ECO:0000256" key="4">
    <source>
        <dbReference type="ARBA" id="ARBA00022692"/>
    </source>
</evidence>
<dbReference type="STRING" id="199890.A0A182PDM8"/>
<keyword evidence="3" id="KW-0716">Sensory transduction</keyword>
<feature type="transmembrane region" description="Helical" evidence="12">
    <location>
        <begin position="591"/>
        <end position="611"/>
    </location>
</feature>
<dbReference type="InterPro" id="IPR002110">
    <property type="entry name" value="Ankyrin_rpt"/>
</dbReference>